<feature type="transmembrane region" description="Helical" evidence="1">
    <location>
        <begin position="113"/>
        <end position="133"/>
    </location>
</feature>
<evidence type="ECO:0000313" key="2">
    <source>
        <dbReference type="EMBL" id="MCW3788298.1"/>
    </source>
</evidence>
<dbReference type="NCBIfam" id="NF041622">
    <property type="entry name" value="KwaA"/>
    <property type="match status" value="1"/>
</dbReference>
<dbReference type="EMBL" id="JAPDPJ010000049">
    <property type="protein sequence ID" value="MCW3788298.1"/>
    <property type="molecule type" value="Genomic_DNA"/>
</dbReference>
<dbReference type="InterPro" id="IPR048118">
    <property type="entry name" value="KwaA"/>
</dbReference>
<gene>
    <name evidence="2" type="ORF">OM075_17650</name>
</gene>
<evidence type="ECO:0000313" key="3">
    <source>
        <dbReference type="Proteomes" id="UP001209229"/>
    </source>
</evidence>
<dbReference type="RefSeq" id="WP_301191859.1">
    <property type="nucleotide sequence ID" value="NZ_JAPDPJ010000049.1"/>
</dbReference>
<organism evidence="2 3">
    <name type="scientific">Plebeiibacterium sediminum</name>
    <dbReference type="NCBI Taxonomy" id="2992112"/>
    <lineage>
        <taxon>Bacteria</taxon>
        <taxon>Pseudomonadati</taxon>
        <taxon>Bacteroidota</taxon>
        <taxon>Bacteroidia</taxon>
        <taxon>Marinilabiliales</taxon>
        <taxon>Marinilabiliaceae</taxon>
        <taxon>Plebeiibacterium</taxon>
    </lineage>
</organism>
<evidence type="ECO:0000256" key="1">
    <source>
        <dbReference type="SAM" id="Phobius"/>
    </source>
</evidence>
<feature type="transmembrane region" description="Helical" evidence="1">
    <location>
        <begin position="47"/>
        <end position="66"/>
    </location>
</feature>
<keyword evidence="1" id="KW-1133">Transmembrane helix</keyword>
<dbReference type="Proteomes" id="UP001209229">
    <property type="component" value="Unassembled WGS sequence"/>
</dbReference>
<reference evidence="2" key="1">
    <citation type="submission" date="2022-10" db="EMBL/GenBank/DDBJ databases">
        <authorList>
            <person name="Yu W.X."/>
        </authorList>
    </citation>
    <scope>NUCLEOTIDE SEQUENCE</scope>
    <source>
        <strain evidence="2">AAT</strain>
    </source>
</reference>
<accession>A0AAE3SHP1</accession>
<proteinExistence type="predicted"/>
<protein>
    <submittedName>
        <fullName evidence="2">Uncharacterized protein</fullName>
    </submittedName>
</protein>
<name>A0AAE3SHP1_9BACT</name>
<comment type="caution">
    <text evidence="2">The sequence shown here is derived from an EMBL/GenBank/DDBJ whole genome shotgun (WGS) entry which is preliminary data.</text>
</comment>
<keyword evidence="1" id="KW-0812">Transmembrane</keyword>
<keyword evidence="3" id="KW-1185">Reference proteome</keyword>
<keyword evidence="1" id="KW-0472">Membrane</keyword>
<dbReference type="AlphaFoldDB" id="A0AAE3SHP1"/>
<sequence length="184" mass="21582">MTKYKIGLYIVSLILLFVSIIIKTYYHASFEFCRSWDCVSEYAKHNIPTLICLFFILLGLIIYKLYFKELNGEFAHPKTIKTVENISNNHLSFLATYILPFVTFDFKDERNWIILIFMLVVIGIIYVKANFFYTNPTLSLFGVYVYNVSFESDDSKIIAISRGKLKSGDIVKRRLIEENIYFVK</sequence>
<feature type="transmembrane region" description="Helical" evidence="1">
    <location>
        <begin position="6"/>
        <end position="26"/>
    </location>
</feature>